<reference evidence="2 3" key="1">
    <citation type="submission" date="2019-02" db="EMBL/GenBank/DDBJ databases">
        <title>Genome sequencing of the rare red list fungi Antrodiella citrinella (Flaviporus citrinellus).</title>
        <authorList>
            <person name="Buettner E."/>
            <person name="Kellner H."/>
        </authorList>
    </citation>
    <scope>NUCLEOTIDE SEQUENCE [LARGE SCALE GENOMIC DNA]</scope>
    <source>
        <strain evidence="2 3">DSM 108506</strain>
    </source>
</reference>
<organism evidence="2 3">
    <name type="scientific">Antrodiella citrinella</name>
    <dbReference type="NCBI Taxonomy" id="2447956"/>
    <lineage>
        <taxon>Eukaryota</taxon>
        <taxon>Fungi</taxon>
        <taxon>Dikarya</taxon>
        <taxon>Basidiomycota</taxon>
        <taxon>Agaricomycotina</taxon>
        <taxon>Agaricomycetes</taxon>
        <taxon>Polyporales</taxon>
        <taxon>Steccherinaceae</taxon>
        <taxon>Antrodiella</taxon>
    </lineage>
</organism>
<feature type="region of interest" description="Disordered" evidence="1">
    <location>
        <begin position="278"/>
        <end position="311"/>
    </location>
</feature>
<feature type="region of interest" description="Disordered" evidence="1">
    <location>
        <begin position="1"/>
        <end position="74"/>
    </location>
</feature>
<proteinExistence type="predicted"/>
<evidence type="ECO:0000313" key="3">
    <source>
        <dbReference type="Proteomes" id="UP000308730"/>
    </source>
</evidence>
<dbReference type="AlphaFoldDB" id="A0A4S4MZN9"/>
<dbReference type="Proteomes" id="UP000308730">
    <property type="component" value="Unassembled WGS sequence"/>
</dbReference>
<dbReference type="OrthoDB" id="3250108at2759"/>
<feature type="compositionally biased region" description="Basic and acidic residues" evidence="1">
    <location>
        <begin position="32"/>
        <end position="42"/>
    </location>
</feature>
<accession>A0A4S4MZN9</accession>
<comment type="caution">
    <text evidence="2">The sequence shown here is derived from an EMBL/GenBank/DDBJ whole genome shotgun (WGS) entry which is preliminary data.</text>
</comment>
<protein>
    <submittedName>
        <fullName evidence="2">Uncharacterized protein</fullName>
    </submittedName>
</protein>
<name>A0A4S4MZN9_9APHY</name>
<gene>
    <name evidence="2" type="ORF">EUX98_g2183</name>
</gene>
<evidence type="ECO:0000313" key="2">
    <source>
        <dbReference type="EMBL" id="THH32012.1"/>
    </source>
</evidence>
<keyword evidence="3" id="KW-1185">Reference proteome</keyword>
<feature type="region of interest" description="Disordered" evidence="1">
    <location>
        <begin position="226"/>
        <end position="246"/>
    </location>
</feature>
<evidence type="ECO:0000256" key="1">
    <source>
        <dbReference type="SAM" id="MobiDB-lite"/>
    </source>
</evidence>
<dbReference type="EMBL" id="SGPM01000032">
    <property type="protein sequence ID" value="THH32012.1"/>
    <property type="molecule type" value="Genomic_DNA"/>
</dbReference>
<sequence length="401" mass="43891">MRSPAVALPEISISPAPPSELPQEPYSPFADSHPHNLKEPDSPRPTLLSPPPTATPHLHRQLSPLRPEDVPAGRGIERERFEALLRASRERNAAVGAKRSPDLRKEIAVKAHRSKQMERRALFLTKLHAPPSPSATLVPKTPPESPAIFHYSLPSPGLESPLTVFEMLSLEDPMYEHNPTWVEQVDFRVPGLQYAKKRTVSQKAMPTKKGALPSLDQITARLSFTPQGAGAPLESPQAPQPSPRLPAFLRSASKPVPAAPVQAEVKIRRALPAVGRLQFPTKPRAEEAPEMIVSPSPRLPPASPSSPVSPKLQVTTTLVARTSSRSPDALTESNLNAFVIESRERMAKDMLGRLRRRTLTPSQGLVASEERKLRRHSAPPELSINNRVGFCTPVLDLPGAF</sequence>